<dbReference type="Proteomes" id="UP000826656">
    <property type="component" value="Unassembled WGS sequence"/>
</dbReference>
<accession>A0ABQ7U8D9</accession>
<evidence type="ECO:0008006" key="3">
    <source>
        <dbReference type="Google" id="ProtNLM"/>
    </source>
</evidence>
<evidence type="ECO:0000313" key="2">
    <source>
        <dbReference type="Proteomes" id="UP000826656"/>
    </source>
</evidence>
<organism evidence="1 2">
    <name type="scientific">Solanum tuberosum</name>
    <name type="common">Potato</name>
    <dbReference type="NCBI Taxonomy" id="4113"/>
    <lineage>
        <taxon>Eukaryota</taxon>
        <taxon>Viridiplantae</taxon>
        <taxon>Streptophyta</taxon>
        <taxon>Embryophyta</taxon>
        <taxon>Tracheophyta</taxon>
        <taxon>Spermatophyta</taxon>
        <taxon>Magnoliopsida</taxon>
        <taxon>eudicotyledons</taxon>
        <taxon>Gunneridae</taxon>
        <taxon>Pentapetalae</taxon>
        <taxon>asterids</taxon>
        <taxon>lamiids</taxon>
        <taxon>Solanales</taxon>
        <taxon>Solanaceae</taxon>
        <taxon>Solanoideae</taxon>
        <taxon>Solaneae</taxon>
        <taxon>Solanum</taxon>
    </lineage>
</organism>
<evidence type="ECO:0000313" key="1">
    <source>
        <dbReference type="EMBL" id="KAH0743184.1"/>
    </source>
</evidence>
<dbReference type="EMBL" id="JAIVGD010000023">
    <property type="protein sequence ID" value="KAH0743184.1"/>
    <property type="molecule type" value="Genomic_DNA"/>
</dbReference>
<proteinExistence type="predicted"/>
<gene>
    <name evidence="1" type="ORF">KY290_031177</name>
</gene>
<keyword evidence="2" id="KW-1185">Reference proteome</keyword>
<comment type="caution">
    <text evidence="1">The sequence shown here is derived from an EMBL/GenBank/DDBJ whole genome shotgun (WGS) entry which is preliminary data.</text>
</comment>
<protein>
    <recommendedName>
        <fullName evidence="3">Retrotransposon gag domain-containing protein</fullName>
    </recommendedName>
</protein>
<sequence length="497" mass="56294">MLQQLIATNKPSPMEFQRFCGENPELWIAQAERYFDCYEIGENHKLSFASSYLDRAAMTWYQWLFQNKQLVDWEHFTAKVLIRFRKQNLKSMKGRLPNHWQNYDEQSEYPTKTDAHKVFDERLTSCCPTIFVEPQSDAPIGMASEASTDIESIAVQLFNEHPQSKLSERYVNAFYPDPGSNEQQIHEIETLEGEISADEVVPNAECGKCFEGEERDEGVLLVVSVPQISFSMNLYSPCKGCSTIVVDEFNEILMTSTCRIANTFIDQCLLTQFQVNLGATTFVVPVQRIASNFCGNLKSWKKIILGSCWKSYSVVHDEYVPSISEKYPLGGIISAIQNAFHATPELIRSGDADAYYVIIVDRLGRSSLVQIHIFFVNMSNVPRVAANNNVSKVERILYGSLSDIIGCLTHLHIYEIIIYPCHVILCKVINDQKVSKTDEVNSGILQAANQILILFVKVFTGNSPKIYSTPGYRMKFIDMNLEDKVLFEGGSIVVNPT</sequence>
<reference evidence="1 2" key="1">
    <citation type="journal article" date="2021" name="bioRxiv">
        <title>Chromosome-scale and haplotype-resolved genome assembly of a tetraploid potato cultivar.</title>
        <authorList>
            <person name="Sun H."/>
            <person name="Jiao W.-B."/>
            <person name="Krause K."/>
            <person name="Campoy J.A."/>
            <person name="Goel M."/>
            <person name="Folz-Donahue K."/>
            <person name="Kukat C."/>
            <person name="Huettel B."/>
            <person name="Schneeberger K."/>
        </authorList>
    </citation>
    <scope>NUCLEOTIDE SEQUENCE [LARGE SCALE GENOMIC DNA]</scope>
    <source>
        <strain evidence="1">SolTubOtavaFocal</strain>
        <tissue evidence="1">Leaves</tissue>
    </source>
</reference>
<name>A0ABQ7U8D9_SOLTU</name>